<organism evidence="1 2">
    <name type="scientific">Streptococcus oricebi</name>
    <dbReference type="NCBI Taxonomy" id="1547447"/>
    <lineage>
        <taxon>Bacteria</taxon>
        <taxon>Bacillati</taxon>
        <taxon>Bacillota</taxon>
        <taxon>Bacilli</taxon>
        <taxon>Lactobacillales</taxon>
        <taxon>Streptococcaceae</taxon>
        <taxon>Streptococcus</taxon>
    </lineage>
</organism>
<proteinExistence type="predicted"/>
<dbReference type="InterPro" id="IPR048042">
    <property type="entry name" value="TipC-like"/>
</dbReference>
<dbReference type="RefSeq" id="WP_209628010.1">
    <property type="nucleotide sequence ID" value="NZ_PRDG01000003.1"/>
</dbReference>
<dbReference type="Proteomes" id="UP001519296">
    <property type="component" value="Unassembled WGS sequence"/>
</dbReference>
<dbReference type="EMBL" id="PRDG01000003">
    <property type="protein sequence ID" value="MBP2623512.1"/>
    <property type="molecule type" value="Genomic_DNA"/>
</dbReference>
<evidence type="ECO:0000313" key="1">
    <source>
        <dbReference type="EMBL" id="MBP2623512.1"/>
    </source>
</evidence>
<name>A0ABS5B3W0_9STRE</name>
<protein>
    <submittedName>
        <fullName evidence="1">Uncharacterized protein</fullName>
    </submittedName>
</protein>
<keyword evidence="2" id="KW-1185">Reference proteome</keyword>
<reference evidence="1 2" key="1">
    <citation type="submission" date="2018-02" db="EMBL/GenBank/DDBJ databases">
        <title>Draft genome sequence of Streptococcus oricebi CCUG 70868T type strain.</title>
        <authorList>
            <person name="Mendez V."/>
            <person name="Salva-Serra F."/>
            <person name="Jaen-Luchoro D."/>
            <person name="Gonzales-Siles L."/>
            <person name="Karlsson R."/>
            <person name="Engstrom-Jakobsson H."/>
            <person name="Busquets A."/>
            <person name="Gomila M."/>
            <person name="Pineiro-Iglesias B."/>
            <person name="Bennasar-Figueras A."/>
            <person name="Seeger M."/>
            <person name="Moore E."/>
        </authorList>
    </citation>
    <scope>NUCLEOTIDE SEQUENCE [LARGE SCALE GENOMIC DNA]</scope>
    <source>
        <strain evidence="1 2">CCUG 70868</strain>
    </source>
</reference>
<gene>
    <name evidence="1" type="ORF">C4K46_06100</name>
</gene>
<accession>A0ABS5B3W0</accession>
<sequence length="208" mass="24026">MKKKILLGLLLLALISLGGYYAYRLAIIPDIFAEIYYDQKQAVSLSLQPSLEKLKNISNPNKGEPILDLMNEEYDKASLSTNTVAITYSFNFSREEETNPYFTIVVDQRLVENNDSKENIVTSSYQYSVKKQTLTRVMWLYDNGELTSDKEKVEKVLAQHGRTVGEIYEYSDKVLKDKVLKDWTSVYPSRFSPTNWGQVQVVDKWDRP</sequence>
<evidence type="ECO:0000313" key="2">
    <source>
        <dbReference type="Proteomes" id="UP001519296"/>
    </source>
</evidence>
<comment type="caution">
    <text evidence="1">The sequence shown here is derived from an EMBL/GenBank/DDBJ whole genome shotgun (WGS) entry which is preliminary data.</text>
</comment>
<dbReference type="NCBIfam" id="NF033863">
    <property type="entry name" value="immun_TipC_fam"/>
    <property type="match status" value="1"/>
</dbReference>